<name>E2AWF9_CAMFO</name>
<feature type="transmembrane region" description="Helical" evidence="1">
    <location>
        <begin position="191"/>
        <end position="208"/>
    </location>
</feature>
<gene>
    <name evidence="2" type="ORF">EAG_12422</name>
</gene>
<evidence type="ECO:0000256" key="1">
    <source>
        <dbReference type="SAM" id="Phobius"/>
    </source>
</evidence>
<evidence type="ECO:0000313" key="3">
    <source>
        <dbReference type="Proteomes" id="UP000000311"/>
    </source>
</evidence>
<proteinExistence type="predicted"/>
<dbReference type="Proteomes" id="UP000000311">
    <property type="component" value="Unassembled WGS sequence"/>
</dbReference>
<keyword evidence="3" id="KW-1185">Reference proteome</keyword>
<reference evidence="2 3" key="1">
    <citation type="journal article" date="2010" name="Science">
        <title>Genomic comparison of the ants Camponotus floridanus and Harpegnathos saltator.</title>
        <authorList>
            <person name="Bonasio R."/>
            <person name="Zhang G."/>
            <person name="Ye C."/>
            <person name="Mutti N.S."/>
            <person name="Fang X."/>
            <person name="Qin N."/>
            <person name="Donahue G."/>
            <person name="Yang P."/>
            <person name="Li Q."/>
            <person name="Li C."/>
            <person name="Zhang P."/>
            <person name="Huang Z."/>
            <person name="Berger S.L."/>
            <person name="Reinberg D."/>
            <person name="Wang J."/>
            <person name="Liebig J."/>
        </authorList>
    </citation>
    <scope>NUCLEOTIDE SEQUENCE [LARGE SCALE GENOMIC DNA]</scope>
    <source>
        <strain evidence="3">C129</strain>
    </source>
</reference>
<dbReference type="AlphaFoldDB" id="E2AWF9"/>
<evidence type="ECO:0000313" key="2">
    <source>
        <dbReference type="EMBL" id="EFN62259.1"/>
    </source>
</evidence>
<dbReference type="EMBL" id="GL443286">
    <property type="protein sequence ID" value="EFN62259.1"/>
    <property type="molecule type" value="Genomic_DNA"/>
</dbReference>
<keyword evidence="1" id="KW-1133">Transmembrane helix</keyword>
<organism evidence="3">
    <name type="scientific">Camponotus floridanus</name>
    <name type="common">Florida carpenter ant</name>
    <dbReference type="NCBI Taxonomy" id="104421"/>
    <lineage>
        <taxon>Eukaryota</taxon>
        <taxon>Metazoa</taxon>
        <taxon>Ecdysozoa</taxon>
        <taxon>Arthropoda</taxon>
        <taxon>Hexapoda</taxon>
        <taxon>Insecta</taxon>
        <taxon>Pterygota</taxon>
        <taxon>Neoptera</taxon>
        <taxon>Endopterygota</taxon>
        <taxon>Hymenoptera</taxon>
        <taxon>Apocrita</taxon>
        <taxon>Aculeata</taxon>
        <taxon>Formicoidea</taxon>
        <taxon>Formicidae</taxon>
        <taxon>Formicinae</taxon>
        <taxon>Camponotus</taxon>
    </lineage>
</organism>
<keyword evidence="1" id="KW-0472">Membrane</keyword>
<keyword evidence="1" id="KW-0812">Transmembrane</keyword>
<dbReference type="InParanoid" id="E2AWF9"/>
<protein>
    <submittedName>
        <fullName evidence="2">Uncharacterized protein</fullName>
    </submittedName>
</protein>
<sequence length="249" mass="28838">MRRDPDRVATHRYHDRCDDTAECGRFRALPKFRPVETGDLRGSATFAVLRRSRTVISGRPCNSRNEDSSRAVIEDVYCSRLALRLLDSDFVGRQARRSRVLFRGVSRAYKFRRVRARCKTTRLLIDHCRFTKCGFRQTWVIKFAFPIASTNKKACKRSKKNNGANSLHSLNQIRGEETQNIINHNYNMKQIATISLLAISLVLLAVTIKNKRTSIETRLTRRKNSMLTNRDMEMVEYSQLFMSEQSGNL</sequence>
<accession>E2AWF9</accession>